<dbReference type="Gene3D" id="1.10.540.10">
    <property type="entry name" value="Acyl-CoA dehydrogenase/oxidase, N-terminal domain"/>
    <property type="match status" value="1"/>
</dbReference>
<dbReference type="PANTHER" id="PTHR43292:SF3">
    <property type="entry name" value="ACYL-COA DEHYDROGENASE FADE29"/>
    <property type="match status" value="1"/>
</dbReference>
<keyword evidence="4 6" id="KW-0274">FAD</keyword>
<name>A0A4D4LF14_STRVO</name>
<dbReference type="GO" id="GO:0050660">
    <property type="term" value="F:flavin adenine dinucleotide binding"/>
    <property type="evidence" value="ECO:0007669"/>
    <property type="project" value="InterPro"/>
</dbReference>
<dbReference type="Proteomes" id="UP000301309">
    <property type="component" value="Unassembled WGS sequence"/>
</dbReference>
<dbReference type="Pfam" id="PF00441">
    <property type="entry name" value="Acyl-CoA_dh_1"/>
    <property type="match status" value="1"/>
</dbReference>
<dbReference type="PANTHER" id="PTHR43292">
    <property type="entry name" value="ACYL-COA DEHYDROGENASE"/>
    <property type="match status" value="1"/>
</dbReference>
<comment type="cofactor">
    <cofactor evidence="1 6">
        <name>FAD</name>
        <dbReference type="ChEBI" id="CHEBI:57692"/>
    </cofactor>
</comment>
<dbReference type="AlphaFoldDB" id="A0A4D4LF14"/>
<evidence type="ECO:0000256" key="5">
    <source>
        <dbReference type="ARBA" id="ARBA00023002"/>
    </source>
</evidence>
<gene>
    <name evidence="10" type="ORF">SVIO_095670</name>
</gene>
<evidence type="ECO:0000313" key="10">
    <source>
        <dbReference type="EMBL" id="GDY58944.1"/>
    </source>
</evidence>
<evidence type="ECO:0000256" key="1">
    <source>
        <dbReference type="ARBA" id="ARBA00001974"/>
    </source>
</evidence>
<keyword evidence="11" id="KW-1185">Reference proteome</keyword>
<dbReference type="GO" id="GO:0016627">
    <property type="term" value="F:oxidoreductase activity, acting on the CH-CH group of donors"/>
    <property type="evidence" value="ECO:0007669"/>
    <property type="project" value="InterPro"/>
</dbReference>
<dbReference type="FunFam" id="2.40.110.10:FF:000011">
    <property type="entry name" value="Acyl-CoA dehydrogenase FadE34"/>
    <property type="match status" value="1"/>
</dbReference>
<dbReference type="Gene3D" id="2.40.110.10">
    <property type="entry name" value="Butyryl-CoA Dehydrogenase, subunit A, domain 2"/>
    <property type="match status" value="1"/>
</dbReference>
<dbReference type="InterPro" id="IPR009075">
    <property type="entry name" value="AcylCo_DH/oxidase_C"/>
</dbReference>
<keyword evidence="5 6" id="KW-0560">Oxidoreductase</keyword>
<dbReference type="InterPro" id="IPR036250">
    <property type="entry name" value="AcylCo_DH-like_C"/>
</dbReference>
<dbReference type="EMBL" id="BJHW01000002">
    <property type="protein sequence ID" value="GDY58944.1"/>
    <property type="molecule type" value="Genomic_DNA"/>
</dbReference>
<evidence type="ECO:0000259" key="7">
    <source>
        <dbReference type="Pfam" id="PF00441"/>
    </source>
</evidence>
<evidence type="ECO:0000256" key="2">
    <source>
        <dbReference type="ARBA" id="ARBA00009347"/>
    </source>
</evidence>
<evidence type="ECO:0000259" key="9">
    <source>
        <dbReference type="Pfam" id="PF02771"/>
    </source>
</evidence>
<comment type="caution">
    <text evidence="10">The sequence shown here is derived from an EMBL/GenBank/DDBJ whole genome shotgun (WGS) entry which is preliminary data.</text>
</comment>
<dbReference type="OrthoDB" id="9780544at2"/>
<dbReference type="InterPro" id="IPR037069">
    <property type="entry name" value="AcylCoA_DH/ox_N_sf"/>
</dbReference>
<evidence type="ECO:0000259" key="8">
    <source>
        <dbReference type="Pfam" id="PF02770"/>
    </source>
</evidence>
<dbReference type="SUPFAM" id="SSF56645">
    <property type="entry name" value="Acyl-CoA dehydrogenase NM domain-like"/>
    <property type="match status" value="1"/>
</dbReference>
<sequence length="391" mass="43088">MDLGYGPEYELFREEVRAFLRQHWRAVDHPGEVAAFRKLAVDAGYLHRSVPRRYGGSEQPSDVLKARVIREEFTAARAPMEIKSLGTQLLVPTLLEAGADWQKERFIEPTITGQITWCQGYSEPGAGSDLASLRTRATLRDGRWVINGQKVWTSFAHEADYMFLLARTDPDAAKRKGLSYLLVPMDQPGVEVRPLRQITGESEFNEVFLTDVSTEADWIVGEPGDGWRVANTTLKHERAWVGDVADSDRLLNSLIRLARRTPGPGGRPWIEDAGLRSRLIEVQGFVEAHRYSGYHQLSRTLKGESTGVLGLTNKISSTGIAARIAAIALDIIGDAALLPHTGPGHQSPIGAERWMNQYFGSLGSAIAGGASNIQRNIIAQRGLGLPRDQAT</sequence>
<reference evidence="10 11" key="1">
    <citation type="journal article" date="2020" name="Int. J. Syst. Evol. Microbiol.">
        <title>Reclassification of Streptomyces castelarensis and Streptomyces sporoclivatus as later heterotypic synonyms of Streptomyces antimycoticus.</title>
        <authorList>
            <person name="Komaki H."/>
            <person name="Tamura T."/>
        </authorList>
    </citation>
    <scope>NUCLEOTIDE SEQUENCE [LARGE SCALE GENOMIC DNA]</scope>
    <source>
        <strain evidence="10 11">NBRC 13459</strain>
    </source>
</reference>
<evidence type="ECO:0000313" key="11">
    <source>
        <dbReference type="Proteomes" id="UP000301309"/>
    </source>
</evidence>
<dbReference type="InterPro" id="IPR009100">
    <property type="entry name" value="AcylCoA_DH/oxidase_NM_dom_sf"/>
</dbReference>
<dbReference type="InterPro" id="IPR013786">
    <property type="entry name" value="AcylCoA_DH/ox_N"/>
</dbReference>
<evidence type="ECO:0000256" key="4">
    <source>
        <dbReference type="ARBA" id="ARBA00022827"/>
    </source>
</evidence>
<dbReference type="Pfam" id="PF02770">
    <property type="entry name" value="Acyl-CoA_dh_M"/>
    <property type="match status" value="1"/>
</dbReference>
<keyword evidence="3 6" id="KW-0285">Flavoprotein</keyword>
<dbReference type="InterPro" id="IPR046373">
    <property type="entry name" value="Acyl-CoA_Oxase/DH_mid-dom_sf"/>
</dbReference>
<dbReference type="InterPro" id="IPR052161">
    <property type="entry name" value="Mycobact_Acyl-CoA_DH"/>
</dbReference>
<dbReference type="SUPFAM" id="SSF47203">
    <property type="entry name" value="Acyl-CoA dehydrogenase C-terminal domain-like"/>
    <property type="match status" value="1"/>
</dbReference>
<feature type="domain" description="Acyl-CoA oxidase/dehydrogenase middle" evidence="8">
    <location>
        <begin position="118"/>
        <end position="211"/>
    </location>
</feature>
<dbReference type="Gene3D" id="1.20.140.10">
    <property type="entry name" value="Butyryl-CoA Dehydrogenase, subunit A, domain 3"/>
    <property type="match status" value="1"/>
</dbReference>
<comment type="similarity">
    <text evidence="2 6">Belongs to the acyl-CoA dehydrogenase family.</text>
</comment>
<feature type="domain" description="Acyl-CoA dehydrogenase/oxidase C-terminal" evidence="7">
    <location>
        <begin position="224"/>
        <end position="382"/>
    </location>
</feature>
<dbReference type="InterPro" id="IPR006091">
    <property type="entry name" value="Acyl-CoA_Oxase/DH_mid-dom"/>
</dbReference>
<protein>
    <submittedName>
        <fullName evidence="10">Acyl-CoA dehydrogenase</fullName>
    </submittedName>
</protein>
<dbReference type="GO" id="GO:0005886">
    <property type="term" value="C:plasma membrane"/>
    <property type="evidence" value="ECO:0007669"/>
    <property type="project" value="TreeGrafter"/>
</dbReference>
<proteinExistence type="inferred from homology"/>
<feature type="domain" description="Acyl-CoA dehydrogenase/oxidase N-terminal" evidence="9">
    <location>
        <begin position="7"/>
        <end position="113"/>
    </location>
</feature>
<dbReference type="RefSeq" id="WP_137981428.1">
    <property type="nucleotide sequence ID" value="NZ_BAAASO010000013.1"/>
</dbReference>
<organism evidence="10 11">
    <name type="scientific">Streptomyces violaceusniger</name>
    <dbReference type="NCBI Taxonomy" id="68280"/>
    <lineage>
        <taxon>Bacteria</taxon>
        <taxon>Bacillati</taxon>
        <taxon>Actinomycetota</taxon>
        <taxon>Actinomycetes</taxon>
        <taxon>Kitasatosporales</taxon>
        <taxon>Streptomycetaceae</taxon>
        <taxon>Streptomyces</taxon>
        <taxon>Streptomyces violaceusniger group</taxon>
    </lineage>
</organism>
<evidence type="ECO:0000256" key="6">
    <source>
        <dbReference type="RuleBase" id="RU362125"/>
    </source>
</evidence>
<accession>A0A4D4LF14</accession>
<dbReference type="Pfam" id="PF02771">
    <property type="entry name" value="Acyl-CoA_dh_N"/>
    <property type="match status" value="1"/>
</dbReference>
<evidence type="ECO:0000256" key="3">
    <source>
        <dbReference type="ARBA" id="ARBA00022630"/>
    </source>
</evidence>